<dbReference type="Gene3D" id="2.20.25.10">
    <property type="match status" value="1"/>
</dbReference>
<dbReference type="PANTHER" id="PTHR11239:SF12">
    <property type="entry name" value="DNA-DIRECTED RNA POLYMERASE III SUBUNIT RPC10"/>
    <property type="match status" value="1"/>
</dbReference>
<reference evidence="13" key="1">
    <citation type="submission" date="2011-05" db="EMBL/GenBank/DDBJ databases">
        <title>The genome sequence of Vittaforma corneae strain ATCC 50505.</title>
        <authorList>
            <consortium name="The Broad Institute Genome Sequencing Platform"/>
            <person name="Cuomo C."/>
            <person name="Didier E."/>
            <person name="Bowers L."/>
            <person name="Young S.K."/>
            <person name="Zeng Q."/>
            <person name="Gargeya S."/>
            <person name="Fitzgerald M."/>
            <person name="Haas B."/>
            <person name="Abouelleil A."/>
            <person name="Alvarado L."/>
            <person name="Arachchi H.M."/>
            <person name="Berlin A."/>
            <person name="Chapman S.B."/>
            <person name="Gearin G."/>
            <person name="Goldberg J."/>
            <person name="Griggs A."/>
            <person name="Gujja S."/>
            <person name="Hansen M."/>
            <person name="Heiman D."/>
            <person name="Howarth C."/>
            <person name="Larimer J."/>
            <person name="Lui A."/>
            <person name="MacDonald P.J.P."/>
            <person name="McCowen C."/>
            <person name="Montmayeur A."/>
            <person name="Murphy C."/>
            <person name="Neiman D."/>
            <person name="Pearson M."/>
            <person name="Priest M."/>
            <person name="Roberts A."/>
            <person name="Saif S."/>
            <person name="Shea T."/>
            <person name="Sisk P."/>
            <person name="Stolte C."/>
            <person name="Sykes S."/>
            <person name="Wortman J."/>
            <person name="Nusbaum C."/>
            <person name="Birren B."/>
        </authorList>
    </citation>
    <scope>NUCLEOTIDE SEQUENCE [LARGE SCALE GENOMIC DNA]</scope>
    <source>
        <strain evidence="13">ATCC 50505</strain>
    </source>
</reference>
<evidence type="ECO:0000256" key="6">
    <source>
        <dbReference type="ARBA" id="ARBA00023242"/>
    </source>
</evidence>
<dbReference type="PIRSF" id="PIRSF005586">
    <property type="entry name" value="RNApol_RpoM"/>
    <property type="match status" value="1"/>
</dbReference>
<keyword evidence="13" id="KW-1185">Reference proteome</keyword>
<dbReference type="PROSITE" id="PS00466">
    <property type="entry name" value="ZF_TFIIS_1"/>
    <property type="match status" value="1"/>
</dbReference>
<evidence type="ECO:0000256" key="2">
    <source>
        <dbReference type="ARBA" id="ARBA00022478"/>
    </source>
</evidence>
<dbReference type="InterPro" id="IPR001222">
    <property type="entry name" value="Znf_TFIIS"/>
</dbReference>
<evidence type="ECO:0000259" key="11">
    <source>
        <dbReference type="PROSITE" id="PS51133"/>
    </source>
</evidence>
<dbReference type="InterPro" id="IPR012164">
    <property type="entry name" value="Rpa12/Rpb9/Rpc10/TFS"/>
</dbReference>
<dbReference type="GeneID" id="19881396"/>
<evidence type="ECO:0000256" key="8">
    <source>
        <dbReference type="PIRSR" id="PIRSR005586-1"/>
    </source>
</evidence>
<dbReference type="FunCoup" id="L2GP39">
    <property type="interactions" value="72"/>
</dbReference>
<dbReference type="CDD" id="cd10509">
    <property type="entry name" value="Zn-ribbon_RPC11"/>
    <property type="match status" value="1"/>
</dbReference>
<comment type="function">
    <text evidence="7">DNA-dependent RNA polymerase catalyzes the transcription of DNA into RNA using the four ribonucleoside triphosphates as substrates.</text>
</comment>
<dbReference type="InterPro" id="IPR001529">
    <property type="entry name" value="Zn_ribbon_RPB9"/>
</dbReference>
<gene>
    <name evidence="12" type="ORF">VICG_00680</name>
</gene>
<dbReference type="STRING" id="993615.L2GP39"/>
<dbReference type="VEuPathDB" id="MicrosporidiaDB:VICG_00680"/>
<evidence type="ECO:0000256" key="7">
    <source>
        <dbReference type="PIRNR" id="PIRNR005586"/>
    </source>
</evidence>
<keyword evidence="7 10" id="KW-0804">Transcription</keyword>
<dbReference type="InterPro" id="IPR034014">
    <property type="entry name" value="Zn_ribbon_RPC11_C"/>
</dbReference>
<dbReference type="Pfam" id="PF02150">
    <property type="entry name" value="Zn_ribbon_RPB9"/>
    <property type="match status" value="1"/>
</dbReference>
<keyword evidence="5 8" id="KW-0862">Zinc</keyword>
<dbReference type="InParanoid" id="L2GP39"/>
<feature type="binding site" evidence="8">
    <location>
        <position position="70"/>
    </location>
    <ligand>
        <name>Zn(2+)</name>
        <dbReference type="ChEBI" id="CHEBI:29105"/>
        <label>2</label>
    </ligand>
</feature>
<feature type="binding site" evidence="8">
    <location>
        <position position="26"/>
    </location>
    <ligand>
        <name>Zn(2+)</name>
        <dbReference type="ChEBI" id="CHEBI:29105"/>
        <label>1</label>
    </ligand>
</feature>
<dbReference type="PANTHER" id="PTHR11239">
    <property type="entry name" value="DNA-DIRECTED RNA POLYMERASE"/>
    <property type="match status" value="1"/>
</dbReference>
<feature type="binding site" evidence="8">
    <location>
        <position position="98"/>
    </location>
    <ligand>
        <name>Zn(2+)</name>
        <dbReference type="ChEBI" id="CHEBI:29105"/>
        <label>2</label>
    </ligand>
</feature>
<dbReference type="AlphaFoldDB" id="L2GP39"/>
<evidence type="ECO:0000256" key="5">
    <source>
        <dbReference type="ARBA" id="ARBA00022833"/>
    </source>
</evidence>
<evidence type="ECO:0000256" key="4">
    <source>
        <dbReference type="ARBA" id="ARBA00022771"/>
    </source>
</evidence>
<dbReference type="GO" id="GO:0042780">
    <property type="term" value="P:tRNA 3'-end processing"/>
    <property type="evidence" value="ECO:0007669"/>
    <property type="project" value="EnsemblFungi"/>
</dbReference>
<dbReference type="GO" id="GO:0003676">
    <property type="term" value="F:nucleic acid binding"/>
    <property type="evidence" value="ECO:0007669"/>
    <property type="project" value="InterPro"/>
</dbReference>
<evidence type="ECO:0000256" key="9">
    <source>
        <dbReference type="PIRSR" id="PIRSR005586-2"/>
    </source>
</evidence>
<dbReference type="EMBL" id="JH370133">
    <property type="protein sequence ID" value="ELA42280.1"/>
    <property type="molecule type" value="Genomic_DNA"/>
</dbReference>
<feature type="binding site" evidence="8">
    <location>
        <position position="95"/>
    </location>
    <ligand>
        <name>Zn(2+)</name>
        <dbReference type="ChEBI" id="CHEBI:29105"/>
        <label>2</label>
    </ligand>
</feature>
<dbReference type="Proteomes" id="UP000011082">
    <property type="component" value="Unassembled WGS sequence"/>
</dbReference>
<feature type="binding site" evidence="8">
    <location>
        <position position="67"/>
    </location>
    <ligand>
        <name>Zn(2+)</name>
        <dbReference type="ChEBI" id="CHEBI:29105"/>
        <label>2</label>
    </ligand>
</feature>
<dbReference type="GO" id="GO:0006386">
    <property type="term" value="P:termination of RNA polymerase III transcription"/>
    <property type="evidence" value="ECO:0007669"/>
    <property type="project" value="EnsemblFungi"/>
</dbReference>
<dbReference type="SMART" id="SM00440">
    <property type="entry name" value="ZnF_C2C2"/>
    <property type="match status" value="1"/>
</dbReference>
<sequence>MHFCPFCNNFLLPEHQQSVHLICTTCPYFYKLNVTLSFTQSNTVKIIEKVLRKEQDLKYANKCQIKCQKCSNGEALFVEIQTRSADEPMTIFYQCTKCHHNWKE</sequence>
<evidence type="ECO:0000256" key="1">
    <source>
        <dbReference type="ARBA" id="ARBA00004123"/>
    </source>
</evidence>
<protein>
    <recommendedName>
        <fullName evidence="7">DNA-directed RNA polymerase subunit</fullName>
    </recommendedName>
</protein>
<name>L2GP39_VITCO</name>
<proteinExistence type="inferred from homology"/>
<dbReference type="RefSeq" id="XP_007604131.1">
    <property type="nucleotide sequence ID" value="XM_007604069.1"/>
</dbReference>
<accession>L2GP39</accession>
<keyword evidence="4 9" id="KW-0863">Zinc-finger</keyword>
<evidence type="ECO:0000313" key="13">
    <source>
        <dbReference type="Proteomes" id="UP000011082"/>
    </source>
</evidence>
<comment type="subcellular location">
    <subcellularLocation>
        <location evidence="1 7">Nucleus</location>
    </subcellularLocation>
</comment>
<comment type="similarity">
    <text evidence="7 10">Belongs to the archaeal rpoM/eukaryotic RPA12/RPB9/RPC11 RNA polymerase family.</text>
</comment>
<evidence type="ECO:0000313" key="12">
    <source>
        <dbReference type="EMBL" id="ELA42280.1"/>
    </source>
</evidence>
<dbReference type="GO" id="GO:0005666">
    <property type="term" value="C:RNA polymerase III complex"/>
    <property type="evidence" value="ECO:0007669"/>
    <property type="project" value="EnsemblFungi"/>
</dbReference>
<feature type="binding site" evidence="8">
    <location>
        <position position="23"/>
    </location>
    <ligand>
        <name>Zn(2+)</name>
        <dbReference type="ChEBI" id="CHEBI:29105"/>
        <label>1</label>
    </ligand>
</feature>
<organism evidence="12 13">
    <name type="scientific">Vittaforma corneae (strain ATCC 50505)</name>
    <name type="common">Microsporidian parasite</name>
    <name type="synonym">Nosema corneum</name>
    <dbReference type="NCBI Taxonomy" id="993615"/>
    <lineage>
        <taxon>Eukaryota</taxon>
        <taxon>Fungi</taxon>
        <taxon>Fungi incertae sedis</taxon>
        <taxon>Microsporidia</taxon>
        <taxon>Nosematidae</taxon>
        <taxon>Vittaforma</taxon>
    </lineage>
</organism>
<feature type="binding site" evidence="8">
    <location>
        <position position="4"/>
    </location>
    <ligand>
        <name>Zn(2+)</name>
        <dbReference type="ChEBI" id="CHEBI:29105"/>
        <label>1</label>
    </ligand>
</feature>
<keyword evidence="3 8" id="KW-0479">Metal-binding</keyword>
<dbReference type="SUPFAM" id="SSF57783">
    <property type="entry name" value="Zinc beta-ribbon"/>
    <property type="match status" value="1"/>
</dbReference>
<evidence type="ECO:0000256" key="10">
    <source>
        <dbReference type="RuleBase" id="RU003474"/>
    </source>
</evidence>
<dbReference type="GO" id="GO:0006384">
    <property type="term" value="P:transcription initiation at RNA polymerase III promoter"/>
    <property type="evidence" value="ECO:0007669"/>
    <property type="project" value="EnsemblFungi"/>
</dbReference>
<keyword evidence="6 7" id="KW-0539">Nucleus</keyword>
<dbReference type="OrthoDB" id="282152at2759"/>
<dbReference type="Pfam" id="PF01096">
    <property type="entry name" value="Zn_ribbon_TFIIS"/>
    <property type="match status" value="1"/>
</dbReference>
<feature type="domain" description="TFIIS-type" evidence="11">
    <location>
        <begin position="63"/>
        <end position="103"/>
    </location>
</feature>
<dbReference type="PROSITE" id="PS51133">
    <property type="entry name" value="ZF_TFIIS_2"/>
    <property type="match status" value="1"/>
</dbReference>
<keyword evidence="2 7" id="KW-0240">DNA-directed RNA polymerase</keyword>
<dbReference type="GO" id="GO:0042797">
    <property type="term" value="P:tRNA transcription by RNA polymerase III"/>
    <property type="evidence" value="ECO:0007669"/>
    <property type="project" value="EnsemblFungi"/>
</dbReference>
<feature type="binding site" evidence="8">
    <location>
        <position position="7"/>
    </location>
    <ligand>
        <name>Zn(2+)</name>
        <dbReference type="ChEBI" id="CHEBI:29105"/>
        <label>1</label>
    </ligand>
</feature>
<evidence type="ECO:0000256" key="3">
    <source>
        <dbReference type="ARBA" id="ARBA00022723"/>
    </source>
</evidence>
<dbReference type="GO" id="GO:0003899">
    <property type="term" value="F:DNA-directed RNA polymerase activity"/>
    <property type="evidence" value="ECO:0007669"/>
    <property type="project" value="EnsemblFungi"/>
</dbReference>
<feature type="zinc finger region" description="C4-type" evidence="9">
    <location>
        <begin position="4"/>
        <end position="26"/>
    </location>
</feature>
<dbReference type="OMA" id="TISFECI"/>
<dbReference type="GO" id="GO:0008270">
    <property type="term" value="F:zinc ion binding"/>
    <property type="evidence" value="ECO:0007669"/>
    <property type="project" value="UniProtKB-KW"/>
</dbReference>
<dbReference type="HOGENOM" id="CLU_093932_3_0_1"/>